<evidence type="ECO:0000256" key="1">
    <source>
        <dbReference type="SAM" id="Coils"/>
    </source>
</evidence>
<dbReference type="AlphaFoldDB" id="A0A8H7K4M8"/>
<evidence type="ECO:0000313" key="3">
    <source>
        <dbReference type="EMBL" id="KAF9743080.1"/>
    </source>
</evidence>
<proteinExistence type="predicted"/>
<dbReference type="SUPFAM" id="SSF90257">
    <property type="entry name" value="Myosin rod fragments"/>
    <property type="match status" value="1"/>
</dbReference>
<evidence type="ECO:0000313" key="4">
    <source>
        <dbReference type="Proteomes" id="UP000616885"/>
    </source>
</evidence>
<protein>
    <submittedName>
        <fullName evidence="3">Uncharacterized protein</fullName>
    </submittedName>
</protein>
<reference evidence="3" key="1">
    <citation type="submission" date="2020-10" db="EMBL/GenBank/DDBJ databases">
        <title>High-Quality Genome Resource of Clonostachys rosea strain S41 by Oxford Nanopore Long-Read Sequencing.</title>
        <authorList>
            <person name="Wang H."/>
        </authorList>
    </citation>
    <scope>NUCLEOTIDE SEQUENCE</scope>
    <source>
        <strain evidence="3">S41</strain>
    </source>
</reference>
<dbReference type="Proteomes" id="UP000616885">
    <property type="component" value="Unassembled WGS sequence"/>
</dbReference>
<keyword evidence="1" id="KW-0175">Coiled coil</keyword>
<sequence length="294" mass="34452">MTQITQEKGELQREEAGESPLVQPAAKIVKKRSLSKQVEHKTAEMCDAIGKRWEQELGSLMEILGQYKAKAMEYEDKIEDVSSELADLDTLIKECEDKITNFDSNLAERQSLIMEQEDMIKELEDYLDDKHERISLQEENIRDLQSELSDKREQIEECENSTEEDSRKLDELNSWVERLDDLIEYNEELLEELEREAFDMVDQKSEHRDCIKGIRSGLAQSGLRIGECKAKLGQYKYEKSMQDEHKKELQECKNFFEQKQKEIGDRLTNRELEIGEEIREAYTLAKEEVERSAI</sequence>
<dbReference type="Gene3D" id="1.10.287.1490">
    <property type="match status" value="1"/>
</dbReference>
<dbReference type="EMBL" id="JADCTT010000018">
    <property type="protein sequence ID" value="KAF9743080.1"/>
    <property type="molecule type" value="Genomic_DNA"/>
</dbReference>
<gene>
    <name evidence="3" type="ORF">IM811_006736</name>
</gene>
<feature type="coiled-coil region" evidence="1">
    <location>
        <begin position="64"/>
        <end position="196"/>
    </location>
</feature>
<comment type="caution">
    <text evidence="3">The sequence shown here is derived from an EMBL/GenBank/DDBJ whole genome shotgun (WGS) entry which is preliminary data.</text>
</comment>
<accession>A0A8H7K4M8</accession>
<organism evidence="3 4">
    <name type="scientific">Bionectria ochroleuca</name>
    <name type="common">Gliocladium roseum</name>
    <dbReference type="NCBI Taxonomy" id="29856"/>
    <lineage>
        <taxon>Eukaryota</taxon>
        <taxon>Fungi</taxon>
        <taxon>Dikarya</taxon>
        <taxon>Ascomycota</taxon>
        <taxon>Pezizomycotina</taxon>
        <taxon>Sordariomycetes</taxon>
        <taxon>Hypocreomycetidae</taxon>
        <taxon>Hypocreales</taxon>
        <taxon>Bionectriaceae</taxon>
        <taxon>Clonostachys</taxon>
    </lineage>
</organism>
<feature type="region of interest" description="Disordered" evidence="2">
    <location>
        <begin position="1"/>
        <end position="22"/>
    </location>
</feature>
<feature type="compositionally biased region" description="Basic and acidic residues" evidence="2">
    <location>
        <begin position="7"/>
        <end position="16"/>
    </location>
</feature>
<name>A0A8H7K4M8_BIOOC</name>
<evidence type="ECO:0000256" key="2">
    <source>
        <dbReference type="SAM" id="MobiDB-lite"/>
    </source>
</evidence>